<name>A0A5B8HBG2_9VIRU</name>
<evidence type="ECO:0000313" key="3">
    <source>
        <dbReference type="EMBL" id="QDW81302.1"/>
    </source>
</evidence>
<proteinExistence type="predicted"/>
<dbReference type="GO" id="GO:0005524">
    <property type="term" value="F:ATP binding"/>
    <property type="evidence" value="ECO:0007669"/>
    <property type="project" value="InterPro"/>
</dbReference>
<dbReference type="InterPro" id="IPR027417">
    <property type="entry name" value="P-loop_NTPase"/>
</dbReference>
<sequence>MKPSELSIPLIGGSSIPITNAGPRAGVGFPYIPQTGSKNKAPLGWRTVTRKMYKGEVLQVRTAQLDSWKTSINLMEENQREHMRKARLNKFKLIVNKVIHMNRIIKQRERNREKYLEHSLKQAMIRQHFSQSRNSQTFNECLFVENCVILNINERLKRRFSTYDKFSWVYDQVENHGYVNLEYLSKPIRVALIGRLYQNRMCSCSVKLRDKLSEIELIIKENFPSNQWTLVAQKVADSFTINYEEACPCPWGNRCIYKDAACMEKPGWKQKGRQHVKQWRPDVYDQWIKTKLNLERIKSNSRNKENVTRDKLDEFTDLLNIVKSVAGKRTQANSSDWVVVRGGQRATRVVSAQPLTVAQKNRYLLLKTITDKEFLRAAKHEQGVAPATKQRNEIHSFESVHKLDLSNPVHRLERKLLTLNVRQPVVYNTRWIYEPYTIRIPYGTAIRSYGGGGHYFLVKGEMNGWTHGVGKNKDGWSTYTFTPKKDVTRFKILGRNSLEKQTSRARGFFLGDQSIDSFFYNMPEYPVVEGCSAVIVSKVPVDDIVLMNEREIRFYNVKKDGDKLMLSNYVKTEPIKQIELASDLNDLVGRSAGDAVTKMKLRTSAVVHHKTSGELSLLVIMTQLINDMILEAIKQPKMLEILISDIYRQAPPFICSHKAKNQYCYECTMSLLTEPLEEMSVWASMIATAVRKIIVANDLQITIDLGFGIKPINDGRKIVDIDSFLTSAFRRPVMENTYINNPDFFRGTWTFEFRLHNNYYTNNVKCVNKPSRGLFSWYNSFDADPKFVLDLLNFSLNDASSTDIHFLHFKTRANTMNDMTRMNLIRIGAHLVKPYPKNFNIMYKPGTKTTTKSGDLVMNVCVHGYAITNCIVDADGVIQNDYSCCENNVLFLSRHSLHSYFYEVMVALRKPTEVFIDETRLGVGGYGKTYSIAQEFTADDIFICKVRPVISDFLNYLKILNRNIDEPKAVTYEQFVKSTTTYEHYNTVYIDEITLLYPHELSAILCMMSYNKLVVAGDTSQIGATLRLQCPGYYPVANATILSKEVKYFRTTRRYGEGIAKPLRTLLGYEVYGNPSIKSTMKVTNNVDLLRVDLYKAILTFNHADRIAAELLNVNDSFVDVVEKAQGKTFDSLIVYVNVIDQSIINDVSYWIVALTRAVHNVVVVIRGLPDRFCNLEWLSAFILFLDMKRRLPITLSYKWATTIDDKENGFVQDVLSYYAKTINEIMTGVQLSANIIKAVMSPVNALVGTTIGTTGLLIKMLSGHIDSMDMSIEISEKPYVAPKVPIHFKIQQNFDKLPTSVVAWLSKTTGIGISQHHGITKQRTIVNEPSQDYVSSQVDINLSDLLNSVVLTKEGVLFDTIQITQSSSITSTKLTKSEKIYLSNMTRLHFSIFERLSQHVLGYNILEPQTHDVYKSKLKAKTHMAEFYYQKKMASAFGSISPFTYDDLMANGFWAFNFDEVCHSFQVNKTAATTSAVIKLISNPIGNAWNSALTIHSLHFKKNSTIMIGRSLVHRPIQLLEHTRKTSNVLIIYNTTQPSITTKWSPIKYDEKAKQVELYKSLSTAVFEDWSVNIFMFKRDAESSHSWFDTWTTIKYDVTEGFDITFKQHYTFWIPTHRTEYKHQRFNHSWTGTVPISKLNKIRNRARNHKVKFEITSESGHGKDLINYKHLIDQSYDLEVIKQIDEFCEVEQINIPNITKLVQSHPVAKQDDFNKVKTIKASYNEIMLNSDYKNYDRSITYLIRFEVLYVNAVQNDVVNEVLNNFETQTKIVFLSITTKQDVTATNSFIYELVVGNIEQDIFKVCHRLNWTLIDVETAIISKFTVLSSGETTAIEPTNFKSKSLEELEIVKDELALRTKLNNDYNQSKFVVFMECSIKQTLLNETSVNHIGENENNNTNTGNLANRNVEFTKEIEDLQLITVENRISAQTQITALMYCRNLRTIREAFDFEFYDVLDTIQNQLLSRAFKMFEHKRLLDFQNIKLTNKPHIIKQINHILIKYRFTKSECIRNIDHNCQFNVRFATNKVKLCKLWKGHREQNKVKKILNYSSQSYEVVQLITKKYNEFNVVDFSKVVQPANAESDLQKREVLKYVHHLGYDPSGCYEEWKGIFMKYNRNLKGYGPNGCYDEWKVNFMKYNKILNTNFRENFNITKADERRDLVKFKNRVYNNELQHLHKPLLINVLKDVQSVDVATKTKYTFESVKSMIEKHKTLTLNLMTLEWSSQYANFYQYSVVKLKILLENKVIHQVMSPNMQKYVIGTPADNHKYKFNMNVNKAAAILVNLPIDIWKDNTEYINSVPYGFESYHTYVAVDLLIKSKSSDLRIENSKAQSRALIMDTNESDESDKGPSDKEGSEEEEAFDDKVERIKNLLEMGKKLEPEDNKFRNSFKHLFIISEPKQSKSAKSKPKKKKK</sequence>
<reference evidence="3" key="1">
    <citation type="submission" date="2019-02" db="EMBL/GenBank/DDBJ databases">
        <title>Rhizoctonia solani AG2-2 LP from Zoysia japonica from Brazil.</title>
        <authorList>
            <person name="Picarelli M.A.S.C."/>
            <person name="Forgia M."/>
            <person name="Rivas E.B."/>
            <person name="Nerva L."/>
            <person name="Chiapello M."/>
            <person name="Turina M."/>
            <person name="Colariccio A."/>
        </authorList>
    </citation>
    <scope>NUCLEOTIDE SEQUENCE</scope>
    <source>
        <strain evidence="3">A</strain>
    </source>
</reference>
<evidence type="ECO:0000259" key="2">
    <source>
        <dbReference type="Pfam" id="PF01443"/>
    </source>
</evidence>
<accession>A0A5B8HBG2</accession>
<evidence type="ECO:0000256" key="1">
    <source>
        <dbReference type="SAM" id="MobiDB-lite"/>
    </source>
</evidence>
<dbReference type="InterPro" id="IPR027351">
    <property type="entry name" value="(+)RNA_virus_helicase_core_dom"/>
</dbReference>
<dbReference type="Pfam" id="PF01443">
    <property type="entry name" value="Viral_helicase1"/>
    <property type="match status" value="1"/>
</dbReference>
<organism evidence="3">
    <name type="scientific">Rhizoctonia solani putative virus 4</name>
    <dbReference type="NCBI Taxonomy" id="2600096"/>
    <lineage>
        <taxon>Viruses</taxon>
        <taxon>Riboviria</taxon>
    </lineage>
</organism>
<feature type="domain" description="(+)RNA virus helicase C-terminal" evidence="2">
    <location>
        <begin position="922"/>
        <end position="1164"/>
    </location>
</feature>
<feature type="region of interest" description="Disordered" evidence="1">
    <location>
        <begin position="2335"/>
        <end position="2365"/>
    </location>
</feature>
<dbReference type="EMBL" id="MK532271">
    <property type="protein sequence ID" value="QDW81302.1"/>
    <property type="molecule type" value="Genomic_RNA"/>
</dbReference>
<protein>
    <recommendedName>
        <fullName evidence="2">(+)RNA virus helicase C-terminal domain-containing protein</fullName>
    </recommendedName>
</protein>
<dbReference type="Gene3D" id="3.40.50.300">
    <property type="entry name" value="P-loop containing nucleotide triphosphate hydrolases"/>
    <property type="match status" value="2"/>
</dbReference>